<evidence type="ECO:0000313" key="7">
    <source>
        <dbReference type="Proteomes" id="UP000004080"/>
    </source>
</evidence>
<dbReference type="Pfam" id="PF03466">
    <property type="entry name" value="LysR_substrate"/>
    <property type="match status" value="1"/>
</dbReference>
<comment type="similarity">
    <text evidence="1">Belongs to the LysR transcriptional regulatory family.</text>
</comment>
<accession>I8UBL6</accession>
<keyword evidence="7" id="KW-1185">Reference proteome</keyword>
<keyword evidence="3" id="KW-0238">DNA-binding</keyword>
<evidence type="ECO:0000256" key="2">
    <source>
        <dbReference type="ARBA" id="ARBA00023015"/>
    </source>
</evidence>
<dbReference type="PROSITE" id="PS50931">
    <property type="entry name" value="HTH_LYSR"/>
    <property type="match status" value="1"/>
</dbReference>
<dbReference type="InterPro" id="IPR005119">
    <property type="entry name" value="LysR_subst-bd"/>
</dbReference>
<evidence type="ECO:0000256" key="1">
    <source>
        <dbReference type="ARBA" id="ARBA00009437"/>
    </source>
</evidence>
<evidence type="ECO:0000313" key="6">
    <source>
        <dbReference type="EMBL" id="EIT84330.1"/>
    </source>
</evidence>
<keyword evidence="4" id="KW-0804">Transcription</keyword>
<organism evidence="6 7">
    <name type="scientific">Fictibacillus macauensis ZFHKF-1</name>
    <dbReference type="NCBI Taxonomy" id="1196324"/>
    <lineage>
        <taxon>Bacteria</taxon>
        <taxon>Bacillati</taxon>
        <taxon>Bacillota</taxon>
        <taxon>Bacilli</taxon>
        <taxon>Bacillales</taxon>
        <taxon>Fictibacillaceae</taxon>
        <taxon>Fictibacillus</taxon>
    </lineage>
</organism>
<dbReference type="InterPro" id="IPR036390">
    <property type="entry name" value="WH_DNA-bd_sf"/>
</dbReference>
<evidence type="ECO:0000256" key="3">
    <source>
        <dbReference type="ARBA" id="ARBA00023125"/>
    </source>
</evidence>
<dbReference type="GO" id="GO:0003677">
    <property type="term" value="F:DNA binding"/>
    <property type="evidence" value="ECO:0007669"/>
    <property type="project" value="UniProtKB-KW"/>
</dbReference>
<dbReference type="InterPro" id="IPR036388">
    <property type="entry name" value="WH-like_DNA-bd_sf"/>
</dbReference>
<reference evidence="6 7" key="1">
    <citation type="journal article" date="2012" name="J. Bacteriol.">
        <title>Genome of Bacillus macauensis ZFHKF-1, a Long-Chain-Forming Bacterium.</title>
        <authorList>
            <person name="Cai L."/>
            <person name="Zhang T."/>
        </authorList>
    </citation>
    <scope>NUCLEOTIDE SEQUENCE [LARGE SCALE GENOMIC DNA]</scope>
    <source>
        <strain evidence="6 7">ZFHKF-1</strain>
    </source>
</reference>
<dbReference type="GO" id="GO:0005829">
    <property type="term" value="C:cytosol"/>
    <property type="evidence" value="ECO:0007669"/>
    <property type="project" value="TreeGrafter"/>
</dbReference>
<dbReference type="SUPFAM" id="SSF53850">
    <property type="entry name" value="Periplasmic binding protein-like II"/>
    <property type="match status" value="1"/>
</dbReference>
<dbReference type="Gene3D" id="1.10.10.10">
    <property type="entry name" value="Winged helix-like DNA-binding domain superfamily/Winged helix DNA-binding domain"/>
    <property type="match status" value="1"/>
</dbReference>
<comment type="caution">
    <text evidence="6">The sequence shown here is derived from an EMBL/GenBank/DDBJ whole genome shotgun (WGS) entry which is preliminary data.</text>
</comment>
<dbReference type="PANTHER" id="PTHR30419">
    <property type="entry name" value="HTH-TYPE TRANSCRIPTIONAL REGULATOR YBHD"/>
    <property type="match status" value="1"/>
</dbReference>
<dbReference type="CDD" id="cd05466">
    <property type="entry name" value="PBP2_LTTR_substrate"/>
    <property type="match status" value="1"/>
</dbReference>
<gene>
    <name evidence="6" type="ORF">A374_16128</name>
</gene>
<protein>
    <submittedName>
        <fullName evidence="6">LysR family transcriptional regulator</fullName>
    </submittedName>
</protein>
<dbReference type="InterPro" id="IPR050950">
    <property type="entry name" value="HTH-type_LysR_regulators"/>
</dbReference>
<dbReference type="EMBL" id="AKKV01000036">
    <property type="protein sequence ID" value="EIT84330.1"/>
    <property type="molecule type" value="Genomic_DNA"/>
</dbReference>
<evidence type="ECO:0000259" key="5">
    <source>
        <dbReference type="PROSITE" id="PS50931"/>
    </source>
</evidence>
<dbReference type="FunFam" id="1.10.10.10:FF:000001">
    <property type="entry name" value="LysR family transcriptional regulator"/>
    <property type="match status" value="1"/>
</dbReference>
<dbReference type="Proteomes" id="UP000004080">
    <property type="component" value="Unassembled WGS sequence"/>
</dbReference>
<dbReference type="PATRIC" id="fig|1196324.3.peg.3300"/>
<dbReference type="Gene3D" id="3.40.190.290">
    <property type="match status" value="1"/>
</dbReference>
<feature type="domain" description="HTH lysR-type" evidence="5">
    <location>
        <begin position="1"/>
        <end position="58"/>
    </location>
</feature>
<evidence type="ECO:0000256" key="4">
    <source>
        <dbReference type="ARBA" id="ARBA00023163"/>
    </source>
</evidence>
<proteinExistence type="inferred from homology"/>
<dbReference type="PRINTS" id="PR00039">
    <property type="entry name" value="HTHLYSR"/>
</dbReference>
<name>I8UBL6_9BACL</name>
<dbReference type="STRING" id="1196324.A374_16128"/>
<keyword evidence="2" id="KW-0805">Transcription regulation</keyword>
<dbReference type="SUPFAM" id="SSF46785">
    <property type="entry name" value="Winged helix' DNA-binding domain"/>
    <property type="match status" value="1"/>
</dbReference>
<sequence length="293" mass="33086">MDMKQLRYFAAIAEEGQITRAAKRLNMAQPPLSQQLKSLEQELGVLLLERNGKNMDLTVPGKVLYKKAQSILQTMEETILEVREVGEGLKGELALGVVKTCFSYIPDRLRHFRTQYKDVTFRLHEGDSYRLAQLLQQREIEMALIRLPLDSLQDYASHELPPDHFVVVTNHSPSTVTSMPLSEVARMPLMLLHRISGVGLYELVLNECHKQGYTPHVVCQCADATMLLSLVRAGVGAALLPSSTLQAFPSQDLTVYELEDCQIQSRAALIWQKDRYLSKAAKKFMTLFENVVV</sequence>
<dbReference type="AlphaFoldDB" id="I8UBL6"/>
<dbReference type="eggNOG" id="COG0583">
    <property type="taxonomic scope" value="Bacteria"/>
</dbReference>
<dbReference type="Pfam" id="PF00126">
    <property type="entry name" value="HTH_1"/>
    <property type="match status" value="1"/>
</dbReference>
<dbReference type="GO" id="GO:0003700">
    <property type="term" value="F:DNA-binding transcription factor activity"/>
    <property type="evidence" value="ECO:0007669"/>
    <property type="project" value="InterPro"/>
</dbReference>
<dbReference type="InterPro" id="IPR000847">
    <property type="entry name" value="LysR_HTH_N"/>
</dbReference>
<dbReference type="PANTHER" id="PTHR30419:SF28">
    <property type="entry name" value="HTH-TYPE TRANSCRIPTIONAL REGULATOR BSDA"/>
    <property type="match status" value="1"/>
</dbReference>